<dbReference type="SMART" id="SM00563">
    <property type="entry name" value="PlsC"/>
    <property type="match status" value="1"/>
</dbReference>
<evidence type="ECO:0000313" key="7">
    <source>
        <dbReference type="Proteomes" id="UP000563094"/>
    </source>
</evidence>
<protein>
    <submittedName>
        <fullName evidence="6">1-acyl-sn-glycerol-3-phosphate acyltransferase</fullName>
        <ecNumber evidence="6">2.3.1.51</ecNumber>
    </submittedName>
</protein>
<dbReference type="CDD" id="cd07989">
    <property type="entry name" value="LPLAT_AGPAT-like"/>
    <property type="match status" value="1"/>
</dbReference>
<dbReference type="GO" id="GO:0006654">
    <property type="term" value="P:phosphatidic acid biosynthetic process"/>
    <property type="evidence" value="ECO:0007669"/>
    <property type="project" value="TreeGrafter"/>
</dbReference>
<comment type="pathway">
    <text evidence="1">Lipid metabolism.</text>
</comment>
<evidence type="ECO:0000256" key="2">
    <source>
        <dbReference type="ARBA" id="ARBA00022679"/>
    </source>
</evidence>
<evidence type="ECO:0000256" key="1">
    <source>
        <dbReference type="ARBA" id="ARBA00005189"/>
    </source>
</evidence>
<dbReference type="EMBL" id="JACJIQ010000001">
    <property type="protein sequence ID" value="MBA9075591.1"/>
    <property type="molecule type" value="Genomic_DNA"/>
</dbReference>
<keyword evidence="4" id="KW-0472">Membrane</keyword>
<keyword evidence="4" id="KW-0812">Transmembrane</keyword>
<name>A0A839GP19_9BACT</name>
<keyword evidence="4" id="KW-1133">Transmembrane helix</keyword>
<evidence type="ECO:0000256" key="3">
    <source>
        <dbReference type="ARBA" id="ARBA00023315"/>
    </source>
</evidence>
<dbReference type="SUPFAM" id="SSF69593">
    <property type="entry name" value="Glycerol-3-phosphate (1)-acyltransferase"/>
    <property type="match status" value="1"/>
</dbReference>
<dbReference type="AlphaFoldDB" id="A0A839GP19"/>
<keyword evidence="3 6" id="KW-0012">Acyltransferase</keyword>
<dbReference type="PANTHER" id="PTHR10434:SF11">
    <property type="entry name" value="1-ACYL-SN-GLYCEROL-3-PHOSPHATE ACYLTRANSFERASE"/>
    <property type="match status" value="1"/>
</dbReference>
<dbReference type="GO" id="GO:0003841">
    <property type="term" value="F:1-acylglycerol-3-phosphate O-acyltransferase activity"/>
    <property type="evidence" value="ECO:0007669"/>
    <property type="project" value="UniProtKB-EC"/>
</dbReference>
<evidence type="ECO:0000256" key="4">
    <source>
        <dbReference type="SAM" id="Phobius"/>
    </source>
</evidence>
<gene>
    <name evidence="6" type="ORF">FHS90_000288</name>
</gene>
<comment type="caution">
    <text evidence="6">The sequence shown here is derived from an EMBL/GenBank/DDBJ whole genome shotgun (WGS) entry which is preliminary data.</text>
</comment>
<evidence type="ECO:0000313" key="6">
    <source>
        <dbReference type="EMBL" id="MBA9075591.1"/>
    </source>
</evidence>
<evidence type="ECO:0000259" key="5">
    <source>
        <dbReference type="SMART" id="SM00563"/>
    </source>
</evidence>
<proteinExistence type="predicted"/>
<feature type="domain" description="Phospholipid/glycerol acyltransferase" evidence="5">
    <location>
        <begin position="77"/>
        <end position="192"/>
    </location>
</feature>
<dbReference type="Pfam" id="PF01553">
    <property type="entry name" value="Acyltransferase"/>
    <property type="match status" value="1"/>
</dbReference>
<keyword evidence="2 6" id="KW-0808">Transferase</keyword>
<sequence>MKALKAIGRKVYSVWCTTWFVLPFIVTYPLFRLFIAKPSRLKHAHTINRIWSKLQLRMYLMPITIRGREHIDPKQLYVFAPNHSSYIDIPLIIAVMPGFLNFVGKKSLTKVPLWGKIYQALYIAVDRDSPVSRAKAYVSSKQSIEAGRSVVIFPEGKISPEAGRTMLPFKDGPFKLAIEKQVPLVPITMPYNHLFLPDVKGKLVIRYHPLEMTIHPPISTQGMTLEDLEALKQKTFDIIQAELDAHHTHEYQHRNPAPVSALSPARV</sequence>
<accession>A0A839GP19</accession>
<dbReference type="RefSeq" id="WP_182511287.1">
    <property type="nucleotide sequence ID" value="NZ_JACJIQ010000001.1"/>
</dbReference>
<organism evidence="6 7">
    <name type="scientific">Rufibacter quisquiliarum</name>
    <dbReference type="NCBI Taxonomy" id="1549639"/>
    <lineage>
        <taxon>Bacteria</taxon>
        <taxon>Pseudomonadati</taxon>
        <taxon>Bacteroidota</taxon>
        <taxon>Cytophagia</taxon>
        <taxon>Cytophagales</taxon>
        <taxon>Hymenobacteraceae</taxon>
        <taxon>Rufibacter</taxon>
    </lineage>
</organism>
<dbReference type="Proteomes" id="UP000563094">
    <property type="component" value="Unassembled WGS sequence"/>
</dbReference>
<dbReference type="InterPro" id="IPR002123">
    <property type="entry name" value="Plipid/glycerol_acylTrfase"/>
</dbReference>
<dbReference type="EC" id="2.3.1.51" evidence="6"/>
<feature type="transmembrane region" description="Helical" evidence="4">
    <location>
        <begin position="12"/>
        <end position="31"/>
    </location>
</feature>
<reference evidence="6 7" key="1">
    <citation type="submission" date="2020-08" db="EMBL/GenBank/DDBJ databases">
        <title>Genomic Encyclopedia of Type Strains, Phase IV (KMG-IV): sequencing the most valuable type-strain genomes for metagenomic binning, comparative biology and taxonomic classification.</title>
        <authorList>
            <person name="Goeker M."/>
        </authorList>
    </citation>
    <scope>NUCLEOTIDE SEQUENCE [LARGE SCALE GENOMIC DNA]</scope>
    <source>
        <strain evidence="6 7">DSM 29854</strain>
    </source>
</reference>
<keyword evidence="7" id="KW-1185">Reference proteome</keyword>
<dbReference type="PANTHER" id="PTHR10434">
    <property type="entry name" value="1-ACYL-SN-GLYCEROL-3-PHOSPHATE ACYLTRANSFERASE"/>
    <property type="match status" value="1"/>
</dbReference>